<proteinExistence type="predicted"/>
<reference evidence="2 3" key="1">
    <citation type="submission" date="2019-01" db="EMBL/GenBank/DDBJ databases">
        <title>Draft genome sequences of the type strains of six Macrococcus species.</title>
        <authorList>
            <person name="Mazhar S."/>
            <person name="Altermann E."/>
            <person name="Hill C."/>
            <person name="Mcauliffe O."/>
        </authorList>
    </citation>
    <scope>NUCLEOTIDE SEQUENCE [LARGE SCALE GENOMIC DNA]</scope>
    <source>
        <strain evidence="2 3">ATCC 51825</strain>
    </source>
</reference>
<evidence type="ECO:0000313" key="2">
    <source>
        <dbReference type="EMBL" id="TDM13668.1"/>
    </source>
</evidence>
<dbReference type="AlphaFoldDB" id="A0A4R6BYP0"/>
<dbReference type="EMBL" id="SCWF01000008">
    <property type="protein sequence ID" value="TDM13668.1"/>
    <property type="molecule type" value="Genomic_DNA"/>
</dbReference>
<keyword evidence="3" id="KW-1185">Reference proteome</keyword>
<evidence type="ECO:0000256" key="1">
    <source>
        <dbReference type="SAM" id="Coils"/>
    </source>
</evidence>
<dbReference type="Proteomes" id="UP000294843">
    <property type="component" value="Unassembled WGS sequence"/>
</dbReference>
<comment type="caution">
    <text evidence="2">The sequence shown here is derived from an EMBL/GenBank/DDBJ whole genome shotgun (WGS) entry which is preliminary data.</text>
</comment>
<feature type="coiled-coil region" evidence="1">
    <location>
        <begin position="300"/>
        <end position="327"/>
    </location>
</feature>
<gene>
    <name evidence="2" type="ORF">ERX55_07690</name>
</gene>
<dbReference type="RefSeq" id="WP_133451994.1">
    <property type="nucleotide sequence ID" value="NZ_SCWF01000008.1"/>
</dbReference>
<keyword evidence="1" id="KW-0175">Coiled coil</keyword>
<evidence type="ECO:0000313" key="3">
    <source>
        <dbReference type="Proteomes" id="UP000294843"/>
    </source>
</evidence>
<organism evidence="2 3">
    <name type="scientific">Macrococcus bovicus</name>
    <dbReference type="NCBI Taxonomy" id="69968"/>
    <lineage>
        <taxon>Bacteria</taxon>
        <taxon>Bacillati</taxon>
        <taxon>Bacillota</taxon>
        <taxon>Bacilli</taxon>
        <taxon>Bacillales</taxon>
        <taxon>Staphylococcaceae</taxon>
        <taxon>Macrococcus</taxon>
    </lineage>
</organism>
<protein>
    <submittedName>
        <fullName evidence="2">Uncharacterized protein</fullName>
    </submittedName>
</protein>
<accession>A0A4R6BYP0</accession>
<dbReference type="OrthoDB" id="2416925at2"/>
<sequence length="335" mass="39964">MDYREALLNLNDSDLKYIYEQLFQESAAELHQIELIESIRKEVFTSEYLNRILLLMPSDEYALLMHAVEEKHEFVPVPAERVFFALQSLLMFETKQGMVLPFDLRDEINQLNKRDLDEKRQQLEQDLDFITGVLFLYGYVHRQHVEQLYRQYFDEELTEERLNHMLELLGIEQVEDMMILPVIREGFVGQKLPDYHAEHYYTPKTFEELKLYAGSHHHQHEESLNHFLEFIQTHASQDGKESTELIDTIRFLMVASNDANLTMEELINLFAKDLSEPEFKMFEQLFITALEETRLWVYGGKKLSEIRQEIEEQEQAEEEEKEKKVINLDVFRKDT</sequence>
<name>A0A4R6BYP0_9STAP</name>